<protein>
    <submittedName>
        <fullName evidence="2">NADH dehydrogenase [ubiquinone] 1 alpha subcomplex subunit 13</fullName>
    </submittedName>
</protein>
<proteinExistence type="predicted"/>
<dbReference type="RefSeq" id="NP_001129873.2">
    <property type="nucleotide sequence ID" value="NM_001136401.2"/>
</dbReference>
<dbReference type="GeneID" id="7040130"/>
<dbReference type="KEGG" id="cel:CELE_Y11D7A.19"/>
<reference evidence="2 3" key="1">
    <citation type="journal article" date="1998" name="Science">
        <title>Genome sequence of the nematode C. elegans: a platform for investigating biology.</title>
        <authorList>
            <consortium name="The C. elegans sequencing consortium"/>
            <person name="Sulson J.E."/>
            <person name="Waterston R."/>
        </authorList>
    </citation>
    <scope>NUCLEOTIDE SEQUENCE [LARGE SCALE GENOMIC DNA]</scope>
    <source>
        <strain evidence="2 3">Bristol N2</strain>
    </source>
</reference>
<feature type="region of interest" description="Disordered" evidence="1">
    <location>
        <begin position="1"/>
        <end position="93"/>
    </location>
</feature>
<dbReference type="AlphaFoldDB" id="B3CJ52"/>
<evidence type="ECO:0000313" key="4">
    <source>
        <dbReference type="WormBase" id="Y11D7A.19"/>
    </source>
</evidence>
<dbReference type="CTD" id="7040130"/>
<dbReference type="eggNOG" id="ENOG502THCT">
    <property type="taxonomic scope" value="Eukaryota"/>
</dbReference>
<dbReference type="WormBase" id="Y11D7A.19">
    <property type="protein sequence ID" value="CE44424"/>
    <property type="gene ID" value="WBGene00077756"/>
</dbReference>
<sequence>MRHVLRNDTSQRSSPYSNPRRRSCIVPPIFPRKDSRIHQYFPFDPPSPLSSEEKTPTQSRHNSPSPTRSPVTEPKEYDPIVPPNSPKRGIPEHWSQRAQDNITMGFGFAQSWMNTIKPSRNTVEERIRLPQIYHVPRKEFVCLVALTSVDEALFHTILMFP</sequence>
<organism evidence="2 3">
    <name type="scientific">Caenorhabditis elegans</name>
    <dbReference type="NCBI Taxonomy" id="6239"/>
    <lineage>
        <taxon>Eukaryota</taxon>
        <taxon>Metazoa</taxon>
        <taxon>Ecdysozoa</taxon>
        <taxon>Nematoda</taxon>
        <taxon>Chromadorea</taxon>
        <taxon>Rhabditida</taxon>
        <taxon>Rhabditina</taxon>
        <taxon>Rhabditomorpha</taxon>
        <taxon>Rhabditoidea</taxon>
        <taxon>Rhabditidae</taxon>
        <taxon>Peloderinae</taxon>
        <taxon>Caenorhabditis</taxon>
    </lineage>
</organism>
<evidence type="ECO:0000256" key="1">
    <source>
        <dbReference type="SAM" id="MobiDB-lite"/>
    </source>
</evidence>
<gene>
    <name evidence="2" type="ORF">CELE_Y11D7A.19</name>
    <name evidence="2 4" type="ORF">Y11D7A.19</name>
</gene>
<feature type="compositionally biased region" description="Polar residues" evidence="1">
    <location>
        <begin position="56"/>
        <end position="70"/>
    </location>
</feature>
<accession>B3CJ52</accession>
<dbReference type="HOGENOM" id="CLU_1645247_0_0_1"/>
<dbReference type="OrthoDB" id="5867851at2759"/>
<keyword evidence="3" id="KW-1185">Reference proteome</keyword>
<dbReference type="InParanoid" id="B3CJ52"/>
<dbReference type="EMBL" id="BX284604">
    <property type="protein sequence ID" value="CAQ58125.2"/>
    <property type="molecule type" value="Genomic_DNA"/>
</dbReference>
<dbReference type="Proteomes" id="UP000001940">
    <property type="component" value="Chromosome IV"/>
</dbReference>
<evidence type="ECO:0000313" key="3">
    <source>
        <dbReference type="Proteomes" id="UP000001940"/>
    </source>
</evidence>
<dbReference type="PaxDb" id="6239-Y11D7A.19"/>
<dbReference type="Bgee" id="WBGene00077756">
    <property type="expression patterns" value="Expressed in pharyngeal muscle cell (C elegans) and 3 other cell types or tissues"/>
</dbReference>
<name>B3CJ52_CAEEL</name>
<dbReference type="AGR" id="WB:WBGene00077756"/>
<evidence type="ECO:0000313" key="2">
    <source>
        <dbReference type="EMBL" id="CAQ58125.2"/>
    </source>
</evidence>